<evidence type="ECO:0000259" key="10">
    <source>
        <dbReference type="PROSITE" id="PS51176"/>
    </source>
</evidence>
<evidence type="ECO:0000256" key="4">
    <source>
        <dbReference type="ARBA" id="ARBA00022498"/>
    </source>
</evidence>
<keyword evidence="4" id="KW-0827">Tyrosine biosynthesis</keyword>
<evidence type="ECO:0000256" key="6">
    <source>
        <dbReference type="ARBA" id="ARBA00023002"/>
    </source>
</evidence>
<dbReference type="EC" id="1.3.1.12" evidence="3"/>
<name>A0A451BK11_9GAMM</name>
<dbReference type="EMBL" id="CAADHB010000020">
    <property type="protein sequence ID" value="VFK78625.1"/>
    <property type="molecule type" value="Genomic_DNA"/>
</dbReference>
<evidence type="ECO:0000256" key="8">
    <source>
        <dbReference type="ARBA" id="ARBA00023141"/>
    </source>
</evidence>
<keyword evidence="8" id="KW-0057">Aromatic amino acid biosynthesis</keyword>
<reference evidence="11" key="1">
    <citation type="submission" date="2019-02" db="EMBL/GenBank/DDBJ databases">
        <authorList>
            <person name="Gruber-Vodicka R. H."/>
            <person name="Seah K. B. B."/>
        </authorList>
    </citation>
    <scope>NUCLEOTIDE SEQUENCE</scope>
    <source>
        <strain evidence="11">BECK_S127</strain>
    </source>
</reference>
<dbReference type="FunFam" id="1.10.3660.10:FF:000003">
    <property type="entry name" value="Prephenate dehydrogenase"/>
    <property type="match status" value="1"/>
</dbReference>
<dbReference type="SUPFAM" id="SSF51735">
    <property type="entry name" value="NAD(P)-binding Rossmann-fold domains"/>
    <property type="match status" value="1"/>
</dbReference>
<keyword evidence="6" id="KW-0560">Oxidoreductase</keyword>
<sequence>MKIRTLCIIGVGAIGGSLARALRKVGACGHIVGCGRQKSNLEKAVALGVIDRFETDVTKAVADADMIVVTVPLGAMEMVFRAMVGGIAPDAIITDGGSAKRSVLAAAQSAFGKIPGNLVPAHPIAGTEKSGVEASSDSLFRGRGVILTPVTGTDSSALAKARAMWEATGANVTEMDAARHDKILAATSHLPHVLAYAFVDVLREIDQDQGDSILRYAAGGFRDFSRLASSDPQMWSDICLANTDAVVAMLEHFDRELQSVMNAIRRGEGATLKTLFTRAMEYRNEQYRKPAPKHAAHER</sequence>
<dbReference type="GO" id="GO:0006571">
    <property type="term" value="P:tyrosine biosynthetic process"/>
    <property type="evidence" value="ECO:0007669"/>
    <property type="project" value="UniProtKB-KW"/>
</dbReference>
<evidence type="ECO:0000256" key="5">
    <source>
        <dbReference type="ARBA" id="ARBA00022605"/>
    </source>
</evidence>
<accession>A0A451BK11</accession>
<dbReference type="Pfam" id="PF20463">
    <property type="entry name" value="PDH_C"/>
    <property type="match status" value="1"/>
</dbReference>
<dbReference type="InterPro" id="IPR050812">
    <property type="entry name" value="Preph/Arog_dehydrog"/>
</dbReference>
<dbReference type="AlphaFoldDB" id="A0A451BK11"/>
<dbReference type="SUPFAM" id="SSF48179">
    <property type="entry name" value="6-phosphogluconate dehydrogenase C-terminal domain-like"/>
    <property type="match status" value="1"/>
</dbReference>
<dbReference type="PANTHER" id="PTHR21363">
    <property type="entry name" value="PREPHENATE DEHYDROGENASE"/>
    <property type="match status" value="1"/>
</dbReference>
<dbReference type="PROSITE" id="PS51176">
    <property type="entry name" value="PDH_ADH"/>
    <property type="match status" value="1"/>
</dbReference>
<evidence type="ECO:0000256" key="9">
    <source>
        <dbReference type="ARBA" id="ARBA00049260"/>
    </source>
</evidence>
<organism evidence="11">
    <name type="scientific">Candidatus Kentrum sp. SD</name>
    <dbReference type="NCBI Taxonomy" id="2126332"/>
    <lineage>
        <taxon>Bacteria</taxon>
        <taxon>Pseudomonadati</taxon>
        <taxon>Pseudomonadota</taxon>
        <taxon>Gammaproteobacteria</taxon>
        <taxon>Candidatus Kentrum</taxon>
    </lineage>
</organism>
<evidence type="ECO:0000256" key="3">
    <source>
        <dbReference type="ARBA" id="ARBA00012068"/>
    </source>
</evidence>
<comment type="catalytic activity">
    <reaction evidence="9">
        <text>prephenate + NAD(+) = 3-(4-hydroxyphenyl)pyruvate + CO2 + NADH</text>
        <dbReference type="Rhea" id="RHEA:13869"/>
        <dbReference type="ChEBI" id="CHEBI:16526"/>
        <dbReference type="ChEBI" id="CHEBI:29934"/>
        <dbReference type="ChEBI" id="CHEBI:36242"/>
        <dbReference type="ChEBI" id="CHEBI:57540"/>
        <dbReference type="ChEBI" id="CHEBI:57945"/>
        <dbReference type="EC" id="1.3.1.12"/>
    </reaction>
</comment>
<dbReference type="InterPro" id="IPR046826">
    <property type="entry name" value="PDH_N"/>
</dbReference>
<dbReference type="InterPro" id="IPR003099">
    <property type="entry name" value="Prephen_DH"/>
</dbReference>
<comment type="similarity">
    <text evidence="2">Belongs to the prephenate/arogenate dehydrogenase family.</text>
</comment>
<dbReference type="Gene3D" id="3.40.50.720">
    <property type="entry name" value="NAD(P)-binding Rossmann-like Domain"/>
    <property type="match status" value="1"/>
</dbReference>
<dbReference type="Gene3D" id="1.10.3660.10">
    <property type="entry name" value="6-phosphogluconate dehydrogenase C-terminal like domain"/>
    <property type="match status" value="1"/>
</dbReference>
<dbReference type="GO" id="GO:0004665">
    <property type="term" value="F:prephenate dehydrogenase (NADP+) activity"/>
    <property type="evidence" value="ECO:0007669"/>
    <property type="project" value="InterPro"/>
</dbReference>
<keyword evidence="5" id="KW-0028">Amino-acid biosynthesis</keyword>
<dbReference type="Pfam" id="PF02153">
    <property type="entry name" value="PDH_N"/>
    <property type="match status" value="1"/>
</dbReference>
<gene>
    <name evidence="11" type="ORF">BECKSD772D_GA0070982_102011</name>
</gene>
<dbReference type="InterPro" id="IPR046825">
    <property type="entry name" value="PDH_C"/>
</dbReference>
<dbReference type="GO" id="GO:0070403">
    <property type="term" value="F:NAD+ binding"/>
    <property type="evidence" value="ECO:0007669"/>
    <property type="project" value="InterPro"/>
</dbReference>
<dbReference type="FunFam" id="3.40.50.720:FF:000208">
    <property type="entry name" value="Prephenate dehydrogenase"/>
    <property type="match status" value="1"/>
</dbReference>
<dbReference type="PANTHER" id="PTHR21363:SF0">
    <property type="entry name" value="PREPHENATE DEHYDROGENASE [NADP(+)]"/>
    <property type="match status" value="1"/>
</dbReference>
<dbReference type="InterPro" id="IPR008927">
    <property type="entry name" value="6-PGluconate_DH-like_C_sf"/>
</dbReference>
<proteinExistence type="inferred from homology"/>
<evidence type="ECO:0000313" key="11">
    <source>
        <dbReference type="EMBL" id="VFK78625.1"/>
    </source>
</evidence>
<comment type="pathway">
    <text evidence="1">Amino-acid biosynthesis; L-tyrosine biosynthesis; (4-hydroxyphenyl)pyruvate from prephenate (NAD(+) route): step 1/1.</text>
</comment>
<protein>
    <recommendedName>
        <fullName evidence="3">prephenate dehydrogenase</fullName>
        <ecNumber evidence="3">1.3.1.12</ecNumber>
    </recommendedName>
</protein>
<keyword evidence="7" id="KW-0520">NAD</keyword>
<evidence type="ECO:0000256" key="7">
    <source>
        <dbReference type="ARBA" id="ARBA00023027"/>
    </source>
</evidence>
<evidence type="ECO:0000256" key="1">
    <source>
        <dbReference type="ARBA" id="ARBA00005067"/>
    </source>
</evidence>
<evidence type="ECO:0000256" key="2">
    <source>
        <dbReference type="ARBA" id="ARBA00007964"/>
    </source>
</evidence>
<dbReference type="InterPro" id="IPR036291">
    <property type="entry name" value="NAD(P)-bd_dom_sf"/>
</dbReference>
<feature type="domain" description="Prephenate/arogenate dehydrogenase" evidence="10">
    <location>
        <begin position="4"/>
        <end position="294"/>
    </location>
</feature>
<dbReference type="GO" id="GO:0008977">
    <property type="term" value="F:prephenate dehydrogenase (NAD+) activity"/>
    <property type="evidence" value="ECO:0007669"/>
    <property type="project" value="UniProtKB-EC"/>
</dbReference>